<sequence>MAFELLLAFLPNIVLEMIHRIVFLIYAYMFKKNIANEKELHTYPINLAFFILIAVYHALLLASSVALLSAIYDLLADNITSNALLFLSMFFRELMIFLDGPFMPSLILLHAIQRYVILFADDAYHRYVTGKFLNSILGLIIALGVAYNFLHHHDLPGLSTFSIPICQTTIVFADLTDCAICYKPSFLVLLQMKVYMAMRFLCPFLAVLIYFVVFNNIRVSQQIATRKRSVEMNIMLQIAPIYCLFYIRFLTVLAYYFNGETKLMFVNTNNLCSYEREMLFFPLGYLFGNVDRINRIRTMFGGSRVQTELTPVETA</sequence>
<keyword evidence="1" id="KW-0472">Membrane</keyword>
<dbReference type="AlphaFoldDB" id="A0A8S1EUX3"/>
<evidence type="ECO:0000313" key="3">
    <source>
        <dbReference type="Proteomes" id="UP000494206"/>
    </source>
</evidence>
<gene>
    <name evidence="2" type="ORF">CBOVIS_LOCUS7429</name>
</gene>
<accession>A0A8S1EUX3</accession>
<feature type="transmembrane region" description="Helical" evidence="1">
    <location>
        <begin position="132"/>
        <end position="150"/>
    </location>
</feature>
<proteinExistence type="predicted"/>
<comment type="caution">
    <text evidence="2">The sequence shown here is derived from an EMBL/GenBank/DDBJ whole genome shotgun (WGS) entry which is preliminary data.</text>
</comment>
<feature type="transmembrane region" description="Helical" evidence="1">
    <location>
        <begin position="47"/>
        <end position="72"/>
    </location>
</feature>
<dbReference type="EMBL" id="CADEPM010000004">
    <property type="protein sequence ID" value="CAB3405204.1"/>
    <property type="molecule type" value="Genomic_DNA"/>
</dbReference>
<keyword evidence="1" id="KW-1133">Transmembrane helix</keyword>
<feature type="transmembrane region" description="Helical" evidence="1">
    <location>
        <begin position="6"/>
        <end position="26"/>
    </location>
</feature>
<feature type="transmembrane region" description="Helical" evidence="1">
    <location>
        <begin position="234"/>
        <end position="257"/>
    </location>
</feature>
<feature type="transmembrane region" description="Helical" evidence="1">
    <location>
        <begin position="84"/>
        <end position="111"/>
    </location>
</feature>
<reference evidence="2 3" key="1">
    <citation type="submission" date="2020-04" db="EMBL/GenBank/DDBJ databases">
        <authorList>
            <person name="Laetsch R D."/>
            <person name="Stevens L."/>
            <person name="Kumar S."/>
            <person name="Blaxter L. M."/>
        </authorList>
    </citation>
    <scope>NUCLEOTIDE SEQUENCE [LARGE SCALE GENOMIC DNA]</scope>
</reference>
<protein>
    <submittedName>
        <fullName evidence="2">Uncharacterized protein</fullName>
    </submittedName>
</protein>
<keyword evidence="3" id="KW-1185">Reference proteome</keyword>
<organism evidence="2 3">
    <name type="scientific">Caenorhabditis bovis</name>
    <dbReference type="NCBI Taxonomy" id="2654633"/>
    <lineage>
        <taxon>Eukaryota</taxon>
        <taxon>Metazoa</taxon>
        <taxon>Ecdysozoa</taxon>
        <taxon>Nematoda</taxon>
        <taxon>Chromadorea</taxon>
        <taxon>Rhabditida</taxon>
        <taxon>Rhabditina</taxon>
        <taxon>Rhabditomorpha</taxon>
        <taxon>Rhabditoidea</taxon>
        <taxon>Rhabditidae</taxon>
        <taxon>Peloderinae</taxon>
        <taxon>Caenorhabditis</taxon>
    </lineage>
</organism>
<name>A0A8S1EUX3_9PELO</name>
<evidence type="ECO:0000256" key="1">
    <source>
        <dbReference type="SAM" id="Phobius"/>
    </source>
</evidence>
<keyword evidence="1" id="KW-0812">Transmembrane</keyword>
<dbReference type="Proteomes" id="UP000494206">
    <property type="component" value="Unassembled WGS sequence"/>
</dbReference>
<feature type="transmembrane region" description="Helical" evidence="1">
    <location>
        <begin position="194"/>
        <end position="213"/>
    </location>
</feature>
<evidence type="ECO:0000313" key="2">
    <source>
        <dbReference type="EMBL" id="CAB3405204.1"/>
    </source>
</evidence>